<name>A0A839S7M5_9PSEU</name>
<dbReference type="EC" id="1.1.1.100" evidence="5"/>
<evidence type="ECO:0000313" key="6">
    <source>
        <dbReference type="Proteomes" id="UP000550714"/>
    </source>
</evidence>
<proteinExistence type="inferred from homology"/>
<dbReference type="Proteomes" id="UP000550714">
    <property type="component" value="Unassembled WGS sequence"/>
</dbReference>
<feature type="domain" description="Ketoreductase" evidence="4">
    <location>
        <begin position="16"/>
        <end position="225"/>
    </location>
</feature>
<sequence length="313" mass="31748">MSVPAGEPADAVLDGRVAIVTGAGAGLGRAEALELAEQGAAVVVNDLTDAAARATAAAVEEVGGKALAVAGDVGERATADALLAAASDHFGRLDVVVNNAGLVRDKMLFNLTDDDWDTVVRVHLRGHFLLCRGALQYWRSVSKAGGGPAYGRIVNTASEAFLSGPAGQGNYGAAKAGITALTVSTARAGAGYGVRANAICPRARTAMTAGTFGAEAPDGDDPLSTGHVAPFVAYLGSPGADRINGQVFVVHGGHVALLAPPSIEQDFVTAGEAWTVGELAGRIGGHFDDRDPARMFSATDVLELGQPGQETRP</sequence>
<dbReference type="PANTHER" id="PTHR45024:SF2">
    <property type="entry name" value="SCP2 DOMAIN-CONTAINING PROTEIN"/>
    <property type="match status" value="1"/>
</dbReference>
<dbReference type="PRINTS" id="PR00080">
    <property type="entry name" value="SDRFAMILY"/>
</dbReference>
<dbReference type="PANTHER" id="PTHR45024">
    <property type="entry name" value="DEHYDROGENASES, SHORT CHAIN"/>
    <property type="match status" value="1"/>
</dbReference>
<dbReference type="InterPro" id="IPR020904">
    <property type="entry name" value="Sc_DH/Rdtase_CS"/>
</dbReference>
<accession>A0A839S7M5</accession>
<dbReference type="GO" id="GO:0004316">
    <property type="term" value="F:3-oxoacyl-[acyl-carrier-protein] reductase (NADPH) activity"/>
    <property type="evidence" value="ECO:0007669"/>
    <property type="project" value="UniProtKB-EC"/>
</dbReference>
<dbReference type="PRINTS" id="PR00081">
    <property type="entry name" value="GDHRDH"/>
</dbReference>
<comment type="caution">
    <text evidence="5">The sequence shown here is derived from an EMBL/GenBank/DDBJ whole genome shotgun (WGS) entry which is preliminary data.</text>
</comment>
<evidence type="ECO:0000259" key="4">
    <source>
        <dbReference type="SMART" id="SM00822"/>
    </source>
</evidence>
<dbReference type="SUPFAM" id="SSF51735">
    <property type="entry name" value="NAD(P)-binding Rossmann-fold domains"/>
    <property type="match status" value="1"/>
</dbReference>
<dbReference type="InterPro" id="IPR002347">
    <property type="entry name" value="SDR_fam"/>
</dbReference>
<dbReference type="Gene3D" id="3.40.50.720">
    <property type="entry name" value="NAD(P)-binding Rossmann-like Domain"/>
    <property type="match status" value="1"/>
</dbReference>
<dbReference type="PROSITE" id="PS00061">
    <property type="entry name" value="ADH_SHORT"/>
    <property type="match status" value="1"/>
</dbReference>
<dbReference type="InterPro" id="IPR036291">
    <property type="entry name" value="NAD(P)-bd_dom_sf"/>
</dbReference>
<evidence type="ECO:0000256" key="1">
    <source>
        <dbReference type="ARBA" id="ARBA00006484"/>
    </source>
</evidence>
<evidence type="ECO:0000313" key="5">
    <source>
        <dbReference type="EMBL" id="MBB3052657.1"/>
    </source>
</evidence>
<dbReference type="Pfam" id="PF00106">
    <property type="entry name" value="adh_short"/>
    <property type="match status" value="1"/>
</dbReference>
<keyword evidence="6" id="KW-1185">Reference proteome</keyword>
<gene>
    <name evidence="5" type="ORF">FHS23_003691</name>
</gene>
<evidence type="ECO:0000256" key="2">
    <source>
        <dbReference type="ARBA" id="ARBA00023002"/>
    </source>
</evidence>
<dbReference type="EMBL" id="JACHWU010000004">
    <property type="protein sequence ID" value="MBB3052657.1"/>
    <property type="molecule type" value="Genomic_DNA"/>
</dbReference>
<dbReference type="SMART" id="SM00822">
    <property type="entry name" value="PKS_KR"/>
    <property type="match status" value="1"/>
</dbReference>
<evidence type="ECO:0000256" key="3">
    <source>
        <dbReference type="RuleBase" id="RU000363"/>
    </source>
</evidence>
<comment type="similarity">
    <text evidence="1 3">Belongs to the short-chain dehydrogenases/reductases (SDR) family.</text>
</comment>
<reference evidence="5 6" key="1">
    <citation type="submission" date="2020-08" db="EMBL/GenBank/DDBJ databases">
        <title>Genomic Encyclopedia of Type Strains, Phase III (KMG-III): the genomes of soil and plant-associated and newly described type strains.</title>
        <authorList>
            <person name="Whitman W."/>
        </authorList>
    </citation>
    <scope>NUCLEOTIDE SEQUENCE [LARGE SCALE GENOMIC DNA]</scope>
    <source>
        <strain evidence="5 6">CECT 8577</strain>
    </source>
</reference>
<keyword evidence="2 5" id="KW-0560">Oxidoreductase</keyword>
<protein>
    <submittedName>
        <fullName evidence="5">3-oxoacyl-[acyl-carrier protein] reductase</fullName>
        <ecNumber evidence="5">1.1.1.100</ecNumber>
    </submittedName>
</protein>
<dbReference type="AlphaFoldDB" id="A0A839S7M5"/>
<dbReference type="InterPro" id="IPR051687">
    <property type="entry name" value="Peroxisomal_Beta-Oxidation"/>
</dbReference>
<dbReference type="NCBIfam" id="NF005862">
    <property type="entry name" value="PRK07792.1"/>
    <property type="match status" value="1"/>
</dbReference>
<organism evidence="5 6">
    <name type="scientific">Prauserella isguenensis</name>
    <dbReference type="NCBI Taxonomy" id="1470180"/>
    <lineage>
        <taxon>Bacteria</taxon>
        <taxon>Bacillati</taxon>
        <taxon>Actinomycetota</taxon>
        <taxon>Actinomycetes</taxon>
        <taxon>Pseudonocardiales</taxon>
        <taxon>Pseudonocardiaceae</taxon>
        <taxon>Prauserella</taxon>
    </lineage>
</organism>
<dbReference type="InterPro" id="IPR057326">
    <property type="entry name" value="KR_dom"/>
</dbReference>